<evidence type="ECO:0000256" key="3">
    <source>
        <dbReference type="ARBA" id="ARBA00022553"/>
    </source>
</evidence>
<dbReference type="GO" id="GO:0000155">
    <property type="term" value="F:phosphorelay sensor kinase activity"/>
    <property type="evidence" value="ECO:0007669"/>
    <property type="project" value="TreeGrafter"/>
</dbReference>
<dbReference type="PROSITE" id="PS50109">
    <property type="entry name" value="HIS_KIN"/>
    <property type="match status" value="1"/>
</dbReference>
<organism evidence="8 9">
    <name type="scientific">Clostridium uliginosum</name>
    <dbReference type="NCBI Taxonomy" id="119641"/>
    <lineage>
        <taxon>Bacteria</taxon>
        <taxon>Bacillati</taxon>
        <taxon>Bacillota</taxon>
        <taxon>Clostridia</taxon>
        <taxon>Eubacteriales</taxon>
        <taxon>Clostridiaceae</taxon>
        <taxon>Clostridium</taxon>
    </lineage>
</organism>
<dbReference type="SMART" id="SM00387">
    <property type="entry name" value="HATPase_c"/>
    <property type="match status" value="1"/>
</dbReference>
<evidence type="ECO:0000259" key="7">
    <source>
        <dbReference type="PROSITE" id="PS50109"/>
    </source>
</evidence>
<accession>A0A1I1HVZ7</accession>
<keyword evidence="4 8" id="KW-0418">Kinase</keyword>
<dbReference type="InterPro" id="IPR004358">
    <property type="entry name" value="Sig_transdc_His_kin-like_C"/>
</dbReference>
<comment type="catalytic activity">
    <reaction evidence="1">
        <text>ATP + protein L-histidine = ADP + protein N-phospho-L-histidine.</text>
        <dbReference type="EC" id="2.7.13.3"/>
    </reaction>
</comment>
<sequence>MVISIVEMINTIIQSIMCVSIPNYCINNEYKHSKKELSVITFIIFLFMEFITKQFGNLSICVFITHITVAIIIGIFYRKNLIYALTAYTLIYFFIVMDVMIFGILIFGYFKFLVSAEYLDVLTIGIVYMPQFIMEFLCIMFKDEIFKLYKLIINKKYSIIILIIISFLLDFIGAFYLILSNVEDNILFENIIVISGIIFTIITTMYFVNIARNSNKILALNRVLDTRNSELRKIQNEYGKQISYMYDLYSMKRIDKIGEKLKEIINESNPNKENNSNSEVDINDNCDTNTLINSIVKKISEKEINVIVDDEGNLDKIEMSEMELYRIISNIVNNAVKAMNGIGIIIIKTYNLNKNLVINIENNGPKIEEKNIHKIFDAGFTTKDNIDKNHGYGLNIVKELVDKYNGSVNVKSTEESTKFEVKIPLY</sequence>
<evidence type="ECO:0000256" key="1">
    <source>
        <dbReference type="ARBA" id="ARBA00000085"/>
    </source>
</evidence>
<keyword evidence="6" id="KW-0812">Transmembrane</keyword>
<dbReference type="OrthoDB" id="1677679at2"/>
<evidence type="ECO:0000256" key="5">
    <source>
        <dbReference type="ARBA" id="ARBA00023012"/>
    </source>
</evidence>
<keyword evidence="4 8" id="KW-0808">Transferase</keyword>
<evidence type="ECO:0000313" key="8">
    <source>
        <dbReference type="EMBL" id="SFC27752.1"/>
    </source>
</evidence>
<feature type="domain" description="Histidine kinase" evidence="7">
    <location>
        <begin position="301"/>
        <end position="426"/>
    </location>
</feature>
<gene>
    <name evidence="8" type="ORF">SAMN05421842_10218</name>
</gene>
<dbReference type="SUPFAM" id="SSF55874">
    <property type="entry name" value="ATPase domain of HSP90 chaperone/DNA topoisomerase II/histidine kinase"/>
    <property type="match status" value="1"/>
</dbReference>
<feature type="transmembrane region" description="Helical" evidence="6">
    <location>
        <begin position="118"/>
        <end position="138"/>
    </location>
</feature>
<protein>
    <recommendedName>
        <fullName evidence="2">histidine kinase</fullName>
        <ecNumber evidence="2">2.7.13.3</ecNumber>
    </recommendedName>
</protein>
<evidence type="ECO:0000256" key="6">
    <source>
        <dbReference type="SAM" id="Phobius"/>
    </source>
</evidence>
<feature type="transmembrane region" description="Helical" evidence="6">
    <location>
        <begin position="89"/>
        <end position="112"/>
    </location>
</feature>
<keyword evidence="3" id="KW-0597">Phosphoprotein</keyword>
<dbReference type="RefSeq" id="WP_090088204.1">
    <property type="nucleotide sequence ID" value="NZ_FOMG01000002.1"/>
</dbReference>
<dbReference type="STRING" id="119641.SAMN05421842_10218"/>
<feature type="transmembrane region" description="Helical" evidence="6">
    <location>
        <begin position="159"/>
        <end position="179"/>
    </location>
</feature>
<evidence type="ECO:0000313" key="9">
    <source>
        <dbReference type="Proteomes" id="UP000199263"/>
    </source>
</evidence>
<keyword evidence="6" id="KW-0472">Membrane</keyword>
<dbReference type="PANTHER" id="PTHR43547">
    <property type="entry name" value="TWO-COMPONENT HISTIDINE KINASE"/>
    <property type="match status" value="1"/>
</dbReference>
<evidence type="ECO:0000256" key="4">
    <source>
        <dbReference type="ARBA" id="ARBA00022777"/>
    </source>
</evidence>
<keyword evidence="6" id="KW-1133">Transmembrane helix</keyword>
<dbReference type="EMBL" id="FOMG01000002">
    <property type="protein sequence ID" value="SFC27752.1"/>
    <property type="molecule type" value="Genomic_DNA"/>
</dbReference>
<name>A0A1I1HVZ7_9CLOT</name>
<evidence type="ECO:0000256" key="2">
    <source>
        <dbReference type="ARBA" id="ARBA00012438"/>
    </source>
</evidence>
<keyword evidence="5" id="KW-0902">Two-component regulatory system</keyword>
<dbReference type="PRINTS" id="PR00344">
    <property type="entry name" value="BCTRLSENSOR"/>
</dbReference>
<dbReference type="Gene3D" id="3.30.565.10">
    <property type="entry name" value="Histidine kinase-like ATPase, C-terminal domain"/>
    <property type="match status" value="1"/>
</dbReference>
<dbReference type="EC" id="2.7.13.3" evidence="2"/>
<proteinExistence type="predicted"/>
<dbReference type="InterPro" id="IPR005467">
    <property type="entry name" value="His_kinase_dom"/>
</dbReference>
<dbReference type="Proteomes" id="UP000199263">
    <property type="component" value="Unassembled WGS sequence"/>
</dbReference>
<feature type="transmembrane region" description="Helical" evidence="6">
    <location>
        <begin position="191"/>
        <end position="208"/>
    </location>
</feature>
<dbReference type="PANTHER" id="PTHR43547:SF10">
    <property type="entry name" value="SENSOR HISTIDINE KINASE DCUS"/>
    <property type="match status" value="1"/>
</dbReference>
<reference evidence="8 9" key="1">
    <citation type="submission" date="2016-10" db="EMBL/GenBank/DDBJ databases">
        <authorList>
            <person name="de Groot N.N."/>
        </authorList>
    </citation>
    <scope>NUCLEOTIDE SEQUENCE [LARGE SCALE GENOMIC DNA]</scope>
    <source>
        <strain evidence="8 9">DSM 12992</strain>
    </source>
</reference>
<dbReference type="AlphaFoldDB" id="A0A1I1HVZ7"/>
<dbReference type="Pfam" id="PF02518">
    <property type="entry name" value="HATPase_c"/>
    <property type="match status" value="1"/>
</dbReference>
<dbReference type="InterPro" id="IPR036890">
    <property type="entry name" value="HATPase_C_sf"/>
</dbReference>
<keyword evidence="9" id="KW-1185">Reference proteome</keyword>
<feature type="transmembrane region" description="Helical" evidence="6">
    <location>
        <begin position="57"/>
        <end position="77"/>
    </location>
</feature>
<dbReference type="InterPro" id="IPR003594">
    <property type="entry name" value="HATPase_dom"/>
</dbReference>